<dbReference type="AlphaFoldDB" id="A0A1H2G9S3"/>
<dbReference type="PANTHER" id="PTHR13887">
    <property type="entry name" value="GLUTATHIONE S-TRANSFERASE KAPPA"/>
    <property type="match status" value="1"/>
</dbReference>
<evidence type="ECO:0000259" key="1">
    <source>
        <dbReference type="Pfam" id="PF01323"/>
    </source>
</evidence>
<dbReference type="InterPro" id="IPR001853">
    <property type="entry name" value="DSBA-like_thioredoxin_dom"/>
</dbReference>
<dbReference type="Pfam" id="PF01323">
    <property type="entry name" value="DSBA"/>
    <property type="match status" value="1"/>
</dbReference>
<name>A0A1H2G9S3_9GAMM</name>
<sequence length="209" mass="22413">MSQRLIYVMDPMCSWCWGFAPVIEQIVQAGEVPVHLVAGGLRSAREPLDTATRDALNEHWIAVADVSGQPFTSIDALPADFCYNTTPACRALVTARGLDAKKVWPLVQAMQSAFYARAEDITVTSTLVALAESAGYKAQRFAEAYDAEASLAGLASDINWVGDLGISGFPTLLAERNGQLALLANGYQPPEAVQSLLERWLAAGAKQAV</sequence>
<dbReference type="CDD" id="cd03025">
    <property type="entry name" value="DsbA_FrnE_like"/>
    <property type="match status" value="1"/>
</dbReference>
<dbReference type="PANTHER" id="PTHR13887:SF54">
    <property type="entry name" value="DSBA FAMILY PROTEIN"/>
    <property type="match status" value="1"/>
</dbReference>
<reference evidence="3" key="1">
    <citation type="submission" date="2016-10" db="EMBL/GenBank/DDBJ databases">
        <authorList>
            <person name="Varghese N."/>
            <person name="Submissions S."/>
        </authorList>
    </citation>
    <scope>NUCLEOTIDE SEQUENCE [LARGE SCALE GENOMIC DNA]</scope>
    <source>
        <strain evidence="3">CECT 8338</strain>
    </source>
</reference>
<gene>
    <name evidence="2" type="ORF">SAMN05216210_2148</name>
</gene>
<dbReference type="Proteomes" id="UP000243924">
    <property type="component" value="Chromosome I"/>
</dbReference>
<dbReference type="SUPFAM" id="SSF52833">
    <property type="entry name" value="Thioredoxin-like"/>
    <property type="match status" value="1"/>
</dbReference>
<dbReference type="GO" id="GO:0016491">
    <property type="term" value="F:oxidoreductase activity"/>
    <property type="evidence" value="ECO:0007669"/>
    <property type="project" value="InterPro"/>
</dbReference>
<protein>
    <recommendedName>
        <fullName evidence="1">DSBA-like thioredoxin domain-containing protein</fullName>
    </recommendedName>
</protein>
<evidence type="ECO:0000313" key="3">
    <source>
        <dbReference type="Proteomes" id="UP000243924"/>
    </source>
</evidence>
<dbReference type="Gene3D" id="1.10.472.60">
    <property type="entry name" value="putative protein disulfide isomerase domain"/>
    <property type="match status" value="1"/>
</dbReference>
<dbReference type="EMBL" id="LT629787">
    <property type="protein sequence ID" value="SDU16377.1"/>
    <property type="molecule type" value="Genomic_DNA"/>
</dbReference>
<organism evidence="2 3">
    <name type="scientific">Halopseudomonas salegens</name>
    <dbReference type="NCBI Taxonomy" id="1434072"/>
    <lineage>
        <taxon>Bacteria</taxon>
        <taxon>Pseudomonadati</taxon>
        <taxon>Pseudomonadota</taxon>
        <taxon>Gammaproteobacteria</taxon>
        <taxon>Pseudomonadales</taxon>
        <taxon>Pseudomonadaceae</taxon>
        <taxon>Halopseudomonas</taxon>
    </lineage>
</organism>
<feature type="domain" description="DSBA-like thioredoxin" evidence="1">
    <location>
        <begin position="7"/>
        <end position="197"/>
    </location>
</feature>
<proteinExistence type="predicted"/>
<dbReference type="OrthoDB" id="9813770at2"/>
<dbReference type="STRING" id="1434072.SAMN05216210_2148"/>
<dbReference type="InterPro" id="IPR036249">
    <property type="entry name" value="Thioredoxin-like_sf"/>
</dbReference>
<dbReference type="RefSeq" id="WP_092386750.1">
    <property type="nucleotide sequence ID" value="NZ_LT629787.1"/>
</dbReference>
<accession>A0A1H2G9S3</accession>
<keyword evidence="3" id="KW-1185">Reference proteome</keyword>
<evidence type="ECO:0000313" key="2">
    <source>
        <dbReference type="EMBL" id="SDU16377.1"/>
    </source>
</evidence>
<dbReference type="Gene3D" id="3.40.30.10">
    <property type="entry name" value="Glutaredoxin"/>
    <property type="match status" value="1"/>
</dbReference>